<dbReference type="Proteomes" id="UP000614609">
    <property type="component" value="Unassembled WGS sequence"/>
</dbReference>
<reference evidence="1" key="2">
    <citation type="submission" date="2020-09" db="EMBL/GenBank/DDBJ databases">
        <authorList>
            <person name="Sun Q."/>
            <person name="Ohkuma M."/>
        </authorList>
    </citation>
    <scope>NUCLEOTIDE SEQUENCE</scope>
    <source>
        <strain evidence="1">JCM 16108</strain>
    </source>
</reference>
<name>A0A830FYQ5_9EURY</name>
<accession>A0A830FYQ5</accession>
<keyword evidence="3" id="KW-1185">Reference proteome</keyword>
<dbReference type="AlphaFoldDB" id="A0A830FYQ5"/>
<comment type="caution">
    <text evidence="1">The sequence shown here is derived from an EMBL/GenBank/DDBJ whole genome shotgun (WGS) entry which is preliminary data.</text>
</comment>
<organism evidence="1 3">
    <name type="scientific">Halarchaeum rubridurum</name>
    <dbReference type="NCBI Taxonomy" id="489911"/>
    <lineage>
        <taxon>Archaea</taxon>
        <taxon>Methanobacteriati</taxon>
        <taxon>Methanobacteriota</taxon>
        <taxon>Stenosarchaea group</taxon>
        <taxon>Halobacteria</taxon>
        <taxon>Halobacteriales</taxon>
        <taxon>Halobacteriaceae</taxon>
    </lineage>
</organism>
<dbReference type="InterPro" id="IPR017589">
    <property type="entry name" value="CRISPR-assoc_prot_Cas10d/Csc3"/>
</dbReference>
<dbReference type="OrthoDB" id="258401at2157"/>
<dbReference type="NCBIfam" id="TIGR03174">
    <property type="entry name" value="cas_Csc3"/>
    <property type="match status" value="1"/>
</dbReference>
<dbReference type="EMBL" id="BMOO01000002">
    <property type="protein sequence ID" value="GGM62791.1"/>
    <property type="molecule type" value="Genomic_DNA"/>
</dbReference>
<dbReference type="Proteomes" id="UP000765891">
    <property type="component" value="Unassembled WGS sequence"/>
</dbReference>
<reference evidence="2" key="3">
    <citation type="submission" date="2021-03" db="EMBL/GenBank/DDBJ databases">
        <title>Genomic Encyclopedia of Type Strains, Phase IV (KMG-IV): sequencing the most valuable type-strain genomes for metagenomic binning, comparative biology and taxonomic classification.</title>
        <authorList>
            <person name="Goeker M."/>
        </authorList>
    </citation>
    <scope>NUCLEOTIDE SEQUENCE</scope>
    <source>
        <strain evidence="2">DSM 22443</strain>
    </source>
</reference>
<reference evidence="1" key="1">
    <citation type="journal article" date="2014" name="Int. J. Syst. Evol. Microbiol.">
        <title>Complete genome sequence of Corynebacterium casei LMG S-19264T (=DSM 44701T), isolated from a smear-ripened cheese.</title>
        <authorList>
            <consortium name="US DOE Joint Genome Institute (JGI-PGF)"/>
            <person name="Walter F."/>
            <person name="Albersmeier A."/>
            <person name="Kalinowski J."/>
            <person name="Ruckert C."/>
        </authorList>
    </citation>
    <scope>NUCLEOTIDE SEQUENCE</scope>
    <source>
        <strain evidence="1">JCM 16108</strain>
    </source>
</reference>
<sequence>MPTDDSIWGDRDGDVHPALAEYLADVDPRLLDVGWAFESAKSVEYDLTDQSMLNHVRNGVFAITWLNEVAPSFGAYELDDDDLRRVIALFAVHDLHKLRGEQSMDEEYDIPRAEVEELVDALGVDGFGPDLRIEDFHASAVDHANTWNSNPEHSTRTYGRLRPYVRLADAFASCPTPESAVVERNQRALDVAYPDADLELRQHTLDDVKGMLTNLLNGAVSEVLGDRVGYEPLLVYQDGCVYLTDGDAPDVAVDDELIEDVYDRLQSTIGDSHPAYDDHDALAENLSTQSHGFYTINDQDFFYAGARNLLYAVAVKATQDADPDADPTDSMAETMETLNDRLPIEIDTTTRVAPGYARLVYTFERSFVAPIVDAGSTDEDALTLTCRLFEVDEGVLDGLRELREDDDVDLTAGGKWDYAYAIGQHVADRARRDGWTGSVSQHVAKLLVTNLDALDGEWEDAVMAAHTGRFETELRAYVADVLRVDGRASPPTEELNDLTDPFEEHHATRRGKTCTFCNRGTTSTRKSDMKAPKSLTTFQAGYSNRIPADAGQPEKLLVCTPCQIEFSLRETGSSRRDAGRIFVHLVPDYFYTPTMWEFYSEQVFARFTGEAMTRVGHLASAMFDLATSDADRSSPAPCAKLISTVLRESTRADDEGGRSMVESIQQDFESDAGFGTQTLSFYKPKDNDTEFQFFGVFVGLSVASAMGLRAYVSESPLPDLRGRDFQEMAKLDAGFSTVSGFYGRDVPLSKFRERLGAAAALIGLGYELALDDARFAKYLRVVRNKPLPGSYLLKRAAQDSDDGGAARYLLEEADYLDYHGNLTNDAETTTETINR</sequence>
<dbReference type="EMBL" id="JAGGKO010000002">
    <property type="protein sequence ID" value="MBP1954658.1"/>
    <property type="molecule type" value="Genomic_DNA"/>
</dbReference>
<evidence type="ECO:0000313" key="3">
    <source>
        <dbReference type="Proteomes" id="UP000614609"/>
    </source>
</evidence>
<dbReference type="RefSeq" id="WP_188870714.1">
    <property type="nucleotide sequence ID" value="NZ_BMOO01000002.1"/>
</dbReference>
<gene>
    <name evidence="1" type="ORF">GCM10009017_11180</name>
    <name evidence="2" type="ORF">J2752_001570</name>
</gene>
<protein>
    <submittedName>
        <fullName evidence="2">CRISPR-associated protein Csc3</fullName>
    </submittedName>
</protein>
<evidence type="ECO:0000313" key="2">
    <source>
        <dbReference type="EMBL" id="MBP1954658.1"/>
    </source>
</evidence>
<evidence type="ECO:0000313" key="1">
    <source>
        <dbReference type="EMBL" id="GGM62791.1"/>
    </source>
</evidence>
<proteinExistence type="predicted"/>